<reference evidence="2 3" key="1">
    <citation type="submission" date="2021-01" db="EMBL/GenBank/DDBJ databases">
        <title>Complete genome sequence of Erwinia rhapontici MAFF 311153.</title>
        <authorList>
            <person name="Morohoshi T."/>
            <person name="Someya N."/>
        </authorList>
    </citation>
    <scope>NUCLEOTIDE SEQUENCE [LARGE SCALE GENOMIC DNA]</scope>
    <source>
        <strain evidence="2 3">MAFF 311153</strain>
    </source>
</reference>
<dbReference type="GeneID" id="99867903"/>
<dbReference type="InterPro" id="IPR001509">
    <property type="entry name" value="Epimerase_deHydtase"/>
</dbReference>
<feature type="domain" description="NAD-dependent epimerase/dehydratase" evidence="1">
    <location>
        <begin position="3"/>
        <end position="233"/>
    </location>
</feature>
<dbReference type="Gene3D" id="3.40.50.720">
    <property type="entry name" value="NAD(P)-binding Rossmann-like Domain"/>
    <property type="match status" value="1"/>
</dbReference>
<dbReference type="InterPro" id="IPR050177">
    <property type="entry name" value="Lipid_A_modif_metabolic_enz"/>
</dbReference>
<evidence type="ECO:0000313" key="2">
    <source>
        <dbReference type="EMBL" id="BCQ36254.1"/>
    </source>
</evidence>
<dbReference type="InterPro" id="IPR036291">
    <property type="entry name" value="NAD(P)-bd_dom_sf"/>
</dbReference>
<protein>
    <submittedName>
        <fullName evidence="2">Dehydrogenase</fullName>
    </submittedName>
</protein>
<dbReference type="Pfam" id="PF01370">
    <property type="entry name" value="Epimerase"/>
    <property type="match status" value="1"/>
</dbReference>
<evidence type="ECO:0000313" key="3">
    <source>
        <dbReference type="Proteomes" id="UP000677515"/>
    </source>
</evidence>
<sequence>MKVLVTGATSGLGRNAVEWLLAAGHQVLATGRDDAVGEILRQCGAQFTALDLARASAADCADLVGEAEAVWHCAAKSSPWGPRDDFWQANVTATERLTAAAGQRGVRRFIHISTPSIYFDYSPHHDIDETFRARRFANHYAASKYAAEQVVLQRVAQHPATTFVMLRPRALFGPHDRVIVPRLLAQIQRDNGVLRLPNGGNTLLDLTFVLNVVQAMWLATDVPDLASGAVYNVTNQQPVTLAEVLRPLLNQQLGLNCAIRSLPASLLYGVAALMEGAALLTRREPLLTRYSVGAVSLDMTLSQQRVIDELGYRPHYSMDEAIALTGAWWRQQGVGQRG</sequence>
<gene>
    <name evidence="2" type="ORF">ERHA53_35970</name>
</gene>
<dbReference type="RefSeq" id="WP_167863271.1">
    <property type="nucleotide sequence ID" value="NZ_AP024329.1"/>
</dbReference>
<dbReference type="SUPFAM" id="SSF51735">
    <property type="entry name" value="NAD(P)-binding Rossmann-fold domains"/>
    <property type="match status" value="1"/>
</dbReference>
<dbReference type="PANTHER" id="PTHR43245:SF46">
    <property type="entry name" value="NUCLEOSIDE-DIPHOSPHATE-SUGAR EPIMERASE"/>
    <property type="match status" value="1"/>
</dbReference>
<dbReference type="EMBL" id="AP024329">
    <property type="protein sequence ID" value="BCQ36254.1"/>
    <property type="molecule type" value="Genomic_DNA"/>
</dbReference>
<proteinExistence type="predicted"/>
<keyword evidence="3" id="KW-1185">Reference proteome</keyword>
<evidence type="ECO:0000259" key="1">
    <source>
        <dbReference type="Pfam" id="PF01370"/>
    </source>
</evidence>
<organism evidence="2 3">
    <name type="scientific">Erwinia rhapontici</name>
    <name type="common">Pectobacterium rhapontici</name>
    <dbReference type="NCBI Taxonomy" id="55212"/>
    <lineage>
        <taxon>Bacteria</taxon>
        <taxon>Pseudomonadati</taxon>
        <taxon>Pseudomonadota</taxon>
        <taxon>Gammaproteobacteria</taxon>
        <taxon>Enterobacterales</taxon>
        <taxon>Erwiniaceae</taxon>
        <taxon>Erwinia</taxon>
    </lineage>
</organism>
<dbReference type="Proteomes" id="UP000677515">
    <property type="component" value="Chromosome"/>
</dbReference>
<dbReference type="PANTHER" id="PTHR43245">
    <property type="entry name" value="BIFUNCTIONAL POLYMYXIN RESISTANCE PROTEIN ARNA"/>
    <property type="match status" value="1"/>
</dbReference>
<name>A0ABM7N464_ERWRD</name>
<accession>A0ABM7N464</accession>